<dbReference type="EMBL" id="CAWUPB010000913">
    <property type="protein sequence ID" value="CAK7330427.1"/>
    <property type="molecule type" value="Genomic_DNA"/>
</dbReference>
<organism evidence="1 2">
    <name type="scientific">Dovyalis caffra</name>
    <dbReference type="NCBI Taxonomy" id="77055"/>
    <lineage>
        <taxon>Eukaryota</taxon>
        <taxon>Viridiplantae</taxon>
        <taxon>Streptophyta</taxon>
        <taxon>Embryophyta</taxon>
        <taxon>Tracheophyta</taxon>
        <taxon>Spermatophyta</taxon>
        <taxon>Magnoliopsida</taxon>
        <taxon>eudicotyledons</taxon>
        <taxon>Gunneridae</taxon>
        <taxon>Pentapetalae</taxon>
        <taxon>rosids</taxon>
        <taxon>fabids</taxon>
        <taxon>Malpighiales</taxon>
        <taxon>Salicaceae</taxon>
        <taxon>Flacourtieae</taxon>
        <taxon>Dovyalis</taxon>
    </lineage>
</organism>
<reference evidence="1 2" key="1">
    <citation type="submission" date="2024-01" db="EMBL/GenBank/DDBJ databases">
        <authorList>
            <person name="Waweru B."/>
        </authorList>
    </citation>
    <scope>NUCLEOTIDE SEQUENCE [LARGE SCALE GENOMIC DNA]</scope>
</reference>
<protein>
    <submittedName>
        <fullName evidence="1">Uncharacterized protein</fullName>
    </submittedName>
</protein>
<proteinExistence type="predicted"/>
<evidence type="ECO:0000313" key="1">
    <source>
        <dbReference type="EMBL" id="CAK7330427.1"/>
    </source>
</evidence>
<evidence type="ECO:0000313" key="2">
    <source>
        <dbReference type="Proteomes" id="UP001314170"/>
    </source>
</evidence>
<name>A0AAV1R9W0_9ROSI</name>
<comment type="caution">
    <text evidence="1">The sequence shown here is derived from an EMBL/GenBank/DDBJ whole genome shotgun (WGS) entry which is preliminary data.</text>
</comment>
<keyword evidence="2" id="KW-1185">Reference proteome</keyword>
<dbReference type="AlphaFoldDB" id="A0AAV1R9W0"/>
<gene>
    <name evidence="1" type="ORF">DCAF_LOCUS7952</name>
</gene>
<sequence length="58" mass="6643">MAGSNYDWKEDWLQGAGNIRSRKLGYKTGNCRDGAGIHEFEKQGKEVRRKAKDLQKIC</sequence>
<accession>A0AAV1R9W0</accession>
<dbReference type="Proteomes" id="UP001314170">
    <property type="component" value="Unassembled WGS sequence"/>
</dbReference>